<dbReference type="Proteomes" id="UP000235564">
    <property type="component" value="Unassembled WGS sequence"/>
</dbReference>
<evidence type="ECO:0000313" key="2">
    <source>
        <dbReference type="Proteomes" id="UP000235564"/>
    </source>
</evidence>
<accession>A0A2N6QQ55</accession>
<evidence type="ECO:0000313" key="1">
    <source>
        <dbReference type="EMBL" id="PMC23866.1"/>
    </source>
</evidence>
<organism evidence="1 2">
    <name type="scientific">Hoylesella buccalis</name>
    <dbReference type="NCBI Taxonomy" id="28127"/>
    <lineage>
        <taxon>Bacteria</taxon>
        <taxon>Pseudomonadati</taxon>
        <taxon>Bacteroidota</taxon>
        <taxon>Bacteroidia</taxon>
        <taxon>Bacteroidales</taxon>
        <taxon>Prevotellaceae</taxon>
        <taxon>Hoylesella</taxon>
    </lineage>
</organism>
<protein>
    <submittedName>
        <fullName evidence="1">Uncharacterized protein</fullName>
    </submittedName>
</protein>
<comment type="caution">
    <text evidence="1">The sequence shown here is derived from an EMBL/GenBank/DDBJ whole genome shotgun (WGS) entry which is preliminary data.</text>
</comment>
<sequence length="142" mass="17340">MKNINNYKMKKWIKSFQLSNNTETDRHITDFLSPDLERKEWLKKGFLLSEDCQDYIDSHGYPIRVYLGISLREKRKEFIPEELTLRLLEKWTPPFIILSKLQMDEFKNYSVADKLTSILHKKTYFWQYKERRLYATNIYIAF</sequence>
<dbReference type="AlphaFoldDB" id="A0A2N6QQ55"/>
<reference evidence="1 2" key="1">
    <citation type="submission" date="2017-09" db="EMBL/GenBank/DDBJ databases">
        <title>Bacterial strain isolated from the female urinary microbiota.</title>
        <authorList>
            <person name="Thomas-White K."/>
            <person name="Kumar N."/>
            <person name="Forster S."/>
            <person name="Putonti C."/>
            <person name="Lawley T."/>
            <person name="Wolfe A.J."/>
        </authorList>
    </citation>
    <scope>NUCLEOTIDE SEQUENCE [LARGE SCALE GENOMIC DNA]</scope>
    <source>
        <strain evidence="1 2">UMB0536</strain>
    </source>
</reference>
<proteinExistence type="predicted"/>
<dbReference type="OrthoDB" id="1073161at2"/>
<dbReference type="EMBL" id="PNGJ01000006">
    <property type="protein sequence ID" value="PMC23866.1"/>
    <property type="molecule type" value="Genomic_DNA"/>
</dbReference>
<name>A0A2N6QQ55_9BACT</name>
<gene>
    <name evidence="1" type="ORF">CJ231_08165</name>
</gene>
<dbReference type="RefSeq" id="WP_102697519.1">
    <property type="nucleotide sequence ID" value="NZ_PNGJ01000006.1"/>
</dbReference>